<sequence>MTDPVSLNGHYYERSKIIEYIQGEGVSPVTYEATTISEIKEEPDLKAEIERYLLDNPQRRDIKYGQEIVHQEQQHEISQVQQQQMIPQTIPPLITPIVEEEEDDQDEEDEEQEQDDEEEGTKPSLQSSNTDDTIPCDSCQLNIPVSQYQAHQDTHFRLRSQYDGQRQQPVIILAQPPFIEPPSSINSQSSDLESTVPCESCQLPIPFSQFEAHFQDHQRDIDNARENQQKLNKITQSKQIDQQKEITDINVNTQAVIKTAHDQEKQMQSSLLQTASTSEPAYSGVQIPCDKCKKLVPFQQYEAHTQEHKIEIGNLRALLRLTNKNTLNNDGDQKKTNSETVTISGTTIKYASDEDKSRSSQQQEKVDITKKNQVELHVANSETISTSEVHSENSDSQNK</sequence>
<dbReference type="GO" id="GO:0004842">
    <property type="term" value="F:ubiquitin-protein transferase activity"/>
    <property type="evidence" value="ECO:0007669"/>
    <property type="project" value="InterPro"/>
</dbReference>
<evidence type="ECO:0000256" key="2">
    <source>
        <dbReference type="SAM" id="MobiDB-lite"/>
    </source>
</evidence>
<dbReference type="InterPro" id="IPR013083">
    <property type="entry name" value="Znf_RING/FYVE/PHD"/>
</dbReference>
<dbReference type="AlphaFoldDB" id="A0A5J4VVZ0"/>
<evidence type="ECO:0000256" key="1">
    <source>
        <dbReference type="SAM" id="Coils"/>
    </source>
</evidence>
<comment type="caution">
    <text evidence="4">The sequence shown here is derived from an EMBL/GenBank/DDBJ whole genome shotgun (WGS) entry which is preliminary data.</text>
</comment>
<name>A0A5J4VVZ0_9EUKA</name>
<reference evidence="4 5" key="1">
    <citation type="submission" date="2019-03" db="EMBL/GenBank/DDBJ databases">
        <title>Single cell metagenomics reveals metabolic interactions within the superorganism composed of flagellate Streblomastix strix and complex community of Bacteroidetes bacteria on its surface.</title>
        <authorList>
            <person name="Treitli S.C."/>
            <person name="Kolisko M."/>
            <person name="Husnik F."/>
            <person name="Keeling P."/>
            <person name="Hampl V."/>
        </authorList>
    </citation>
    <scope>NUCLEOTIDE SEQUENCE [LARGE SCALE GENOMIC DNA]</scope>
    <source>
        <strain evidence="4">ST1C</strain>
    </source>
</reference>
<dbReference type="Proteomes" id="UP000324800">
    <property type="component" value="Unassembled WGS sequence"/>
</dbReference>
<feature type="coiled-coil region" evidence="1">
    <location>
        <begin position="207"/>
        <end position="234"/>
    </location>
</feature>
<feature type="compositionally biased region" description="Acidic residues" evidence="2">
    <location>
        <begin position="101"/>
        <end position="119"/>
    </location>
</feature>
<dbReference type="EMBL" id="SNRW01004722">
    <property type="protein sequence ID" value="KAA6386620.1"/>
    <property type="molecule type" value="Genomic_DNA"/>
</dbReference>
<dbReference type="SUPFAM" id="SSF57850">
    <property type="entry name" value="RING/U-box"/>
    <property type="match status" value="1"/>
</dbReference>
<gene>
    <name evidence="4" type="ORF">EZS28_017854</name>
</gene>
<protein>
    <recommendedName>
        <fullName evidence="3">U-box domain-containing protein</fullName>
    </recommendedName>
</protein>
<dbReference type="Gene3D" id="3.30.40.10">
    <property type="entry name" value="Zinc/RING finger domain, C3HC4 (zinc finger)"/>
    <property type="match status" value="1"/>
</dbReference>
<dbReference type="Pfam" id="PF04564">
    <property type="entry name" value="U-box"/>
    <property type="match status" value="1"/>
</dbReference>
<keyword evidence="1" id="KW-0175">Coiled coil</keyword>
<organism evidence="4 5">
    <name type="scientific">Streblomastix strix</name>
    <dbReference type="NCBI Taxonomy" id="222440"/>
    <lineage>
        <taxon>Eukaryota</taxon>
        <taxon>Metamonada</taxon>
        <taxon>Preaxostyla</taxon>
        <taxon>Oxymonadida</taxon>
        <taxon>Streblomastigidae</taxon>
        <taxon>Streblomastix</taxon>
    </lineage>
</organism>
<feature type="compositionally biased region" description="Basic and acidic residues" evidence="2">
    <location>
        <begin position="389"/>
        <end position="399"/>
    </location>
</feature>
<feature type="compositionally biased region" description="Basic and acidic residues" evidence="2">
    <location>
        <begin position="351"/>
        <end position="374"/>
    </location>
</feature>
<evidence type="ECO:0000313" key="4">
    <source>
        <dbReference type="EMBL" id="KAA6386620.1"/>
    </source>
</evidence>
<dbReference type="GO" id="GO:0016567">
    <property type="term" value="P:protein ubiquitination"/>
    <property type="evidence" value="ECO:0007669"/>
    <property type="project" value="InterPro"/>
</dbReference>
<accession>A0A5J4VVZ0</accession>
<evidence type="ECO:0000313" key="5">
    <source>
        <dbReference type="Proteomes" id="UP000324800"/>
    </source>
</evidence>
<feature type="region of interest" description="Disordered" evidence="2">
    <location>
        <begin position="101"/>
        <end position="138"/>
    </location>
</feature>
<evidence type="ECO:0000259" key="3">
    <source>
        <dbReference type="Pfam" id="PF04564"/>
    </source>
</evidence>
<proteinExistence type="predicted"/>
<dbReference type="InterPro" id="IPR003613">
    <property type="entry name" value="Ubox_domain"/>
</dbReference>
<feature type="domain" description="U-box" evidence="3">
    <location>
        <begin position="1"/>
        <end position="56"/>
    </location>
</feature>
<feature type="compositionally biased region" description="Polar residues" evidence="2">
    <location>
        <begin position="123"/>
        <end position="132"/>
    </location>
</feature>
<feature type="region of interest" description="Disordered" evidence="2">
    <location>
        <begin position="351"/>
        <end position="399"/>
    </location>
</feature>